<proteinExistence type="predicted"/>
<gene>
    <name evidence="3" type="ORF">JCM14722_13360</name>
</gene>
<organism evidence="3 4">
    <name type="scientific">Pseudodesulfovibrio portus</name>
    <dbReference type="NCBI Taxonomy" id="231439"/>
    <lineage>
        <taxon>Bacteria</taxon>
        <taxon>Pseudomonadati</taxon>
        <taxon>Thermodesulfobacteriota</taxon>
        <taxon>Desulfovibrionia</taxon>
        <taxon>Desulfovibrionales</taxon>
        <taxon>Desulfovibrionaceae</taxon>
    </lineage>
</organism>
<feature type="compositionally biased region" description="Acidic residues" evidence="1">
    <location>
        <begin position="107"/>
        <end position="117"/>
    </location>
</feature>
<feature type="compositionally biased region" description="Polar residues" evidence="1">
    <location>
        <begin position="1"/>
        <end position="13"/>
    </location>
</feature>
<dbReference type="EMBL" id="AP026708">
    <property type="protein sequence ID" value="BDQ33794.1"/>
    <property type="molecule type" value="Genomic_DNA"/>
</dbReference>
<evidence type="ECO:0000259" key="2">
    <source>
        <dbReference type="Pfam" id="PF13499"/>
    </source>
</evidence>
<dbReference type="Gene3D" id="1.10.238.10">
    <property type="entry name" value="EF-hand"/>
    <property type="match status" value="1"/>
</dbReference>
<protein>
    <recommendedName>
        <fullName evidence="2">EF-hand domain-containing protein</fullName>
    </recommendedName>
</protein>
<feature type="domain" description="EF-hand" evidence="2">
    <location>
        <begin position="58"/>
        <end position="133"/>
    </location>
</feature>
<dbReference type="RefSeq" id="WP_264983851.1">
    <property type="nucleotide sequence ID" value="NZ_AP026708.1"/>
</dbReference>
<keyword evidence="4" id="KW-1185">Reference proteome</keyword>
<dbReference type="InterPro" id="IPR002048">
    <property type="entry name" value="EF_hand_dom"/>
</dbReference>
<dbReference type="PROSITE" id="PS00018">
    <property type="entry name" value="EF_HAND_1"/>
    <property type="match status" value="2"/>
</dbReference>
<name>A0ABM8AQV1_9BACT</name>
<dbReference type="InterPro" id="IPR011992">
    <property type="entry name" value="EF-hand-dom_pair"/>
</dbReference>
<dbReference type="SUPFAM" id="SSF47473">
    <property type="entry name" value="EF-hand"/>
    <property type="match status" value="1"/>
</dbReference>
<evidence type="ECO:0000256" key="1">
    <source>
        <dbReference type="SAM" id="MobiDB-lite"/>
    </source>
</evidence>
<feature type="compositionally biased region" description="Low complexity" evidence="1">
    <location>
        <begin position="96"/>
        <end position="106"/>
    </location>
</feature>
<dbReference type="Proteomes" id="UP001061361">
    <property type="component" value="Chromosome"/>
</dbReference>
<evidence type="ECO:0000313" key="4">
    <source>
        <dbReference type="Proteomes" id="UP001061361"/>
    </source>
</evidence>
<dbReference type="InterPro" id="IPR018247">
    <property type="entry name" value="EF_Hand_1_Ca_BS"/>
</dbReference>
<accession>A0ABM8AQV1</accession>
<reference evidence="3" key="1">
    <citation type="submission" date="2022-08" db="EMBL/GenBank/DDBJ databases">
        <title>Genome Sequence of the sulphate-reducing bacterium, Pseudodesulfovibrio portus JCM14722.</title>
        <authorList>
            <person name="Kondo R."/>
            <person name="Kataoka T."/>
        </authorList>
    </citation>
    <scope>NUCLEOTIDE SEQUENCE</scope>
    <source>
        <strain evidence="3">JCM 14722</strain>
    </source>
</reference>
<sequence>MSIDSVSGSSASLNLAEMMQQARNERPDPDEMAEFIIGQDDTDGDGVLTLEETPLDAERFGQIDADGDGFITAEELSADAESHAQGPEAMGGGKGAPPSDSESGSGESEEEYDAYDLNEDGVVTLDELLQAFRQGDDSLNFIFGESENGVSALTQRLAMAAYQAQAAE</sequence>
<feature type="region of interest" description="Disordered" evidence="1">
    <location>
        <begin position="1"/>
        <end position="117"/>
    </location>
</feature>
<dbReference type="Pfam" id="PF13499">
    <property type="entry name" value="EF-hand_7"/>
    <property type="match status" value="1"/>
</dbReference>
<evidence type="ECO:0000313" key="3">
    <source>
        <dbReference type="EMBL" id="BDQ33794.1"/>
    </source>
</evidence>